<gene>
    <name evidence="2" type="ORF">AMATHDRAFT_50262</name>
</gene>
<keyword evidence="1" id="KW-0732">Signal</keyword>
<dbReference type="OrthoDB" id="3067512at2759"/>
<protein>
    <submittedName>
        <fullName evidence="2">Uncharacterized protein</fullName>
    </submittedName>
</protein>
<keyword evidence="3" id="KW-1185">Reference proteome</keyword>
<dbReference type="AlphaFoldDB" id="A0A2A9NIH1"/>
<evidence type="ECO:0000313" key="2">
    <source>
        <dbReference type="EMBL" id="PFH47502.1"/>
    </source>
</evidence>
<dbReference type="STRING" id="703135.A0A2A9NIH1"/>
<evidence type="ECO:0000256" key="1">
    <source>
        <dbReference type="SAM" id="SignalP"/>
    </source>
</evidence>
<feature type="chain" id="PRO_5011976021" evidence="1">
    <location>
        <begin position="23"/>
        <end position="270"/>
    </location>
</feature>
<feature type="signal peptide" evidence="1">
    <location>
        <begin position="1"/>
        <end position="22"/>
    </location>
</feature>
<accession>A0A2A9NIH1</accession>
<dbReference type="Proteomes" id="UP000242287">
    <property type="component" value="Unassembled WGS sequence"/>
</dbReference>
<sequence>MLSTFLLGLAFPALFALSGVKAHDVCFSSYHRTGTTSATHVNGDGKTLTAAVENQTPFFVPCGTDWAMYRETMTVIIPECNETQVRDEPRFTSGEITPTPTCLFPSTTRIVSPSFVTIINPGSTTVLPVPPTSTRSQPSIHTNPSFWVAQPAPTTTFVTATVTVTEKHQPHTLTHTSTVTKTLSPVTLTTTLLRESCTATATLIHEVCESTKTAVVTNTVVDSMCEPKTRLVTATMRDVETVTLQEKPVTVALSTVTISVPGPCETWGYD</sequence>
<organism evidence="2 3">
    <name type="scientific">Amanita thiersii Skay4041</name>
    <dbReference type="NCBI Taxonomy" id="703135"/>
    <lineage>
        <taxon>Eukaryota</taxon>
        <taxon>Fungi</taxon>
        <taxon>Dikarya</taxon>
        <taxon>Basidiomycota</taxon>
        <taxon>Agaricomycotina</taxon>
        <taxon>Agaricomycetes</taxon>
        <taxon>Agaricomycetidae</taxon>
        <taxon>Agaricales</taxon>
        <taxon>Pluteineae</taxon>
        <taxon>Amanitaceae</taxon>
        <taxon>Amanita</taxon>
    </lineage>
</organism>
<name>A0A2A9NIH1_9AGAR</name>
<proteinExistence type="predicted"/>
<dbReference type="EMBL" id="KZ302108">
    <property type="protein sequence ID" value="PFH47502.1"/>
    <property type="molecule type" value="Genomic_DNA"/>
</dbReference>
<evidence type="ECO:0000313" key="3">
    <source>
        <dbReference type="Proteomes" id="UP000242287"/>
    </source>
</evidence>
<reference evidence="2 3" key="1">
    <citation type="submission" date="2014-02" db="EMBL/GenBank/DDBJ databases">
        <title>Transposable element dynamics among asymbiotic and ectomycorrhizal Amanita fungi.</title>
        <authorList>
            <consortium name="DOE Joint Genome Institute"/>
            <person name="Hess J."/>
            <person name="Skrede I."/>
            <person name="Wolfe B."/>
            <person name="LaButti K."/>
            <person name="Ohm R.A."/>
            <person name="Grigoriev I.V."/>
            <person name="Pringle A."/>
        </authorList>
    </citation>
    <scope>NUCLEOTIDE SEQUENCE [LARGE SCALE GENOMIC DNA]</scope>
    <source>
        <strain evidence="2 3">SKay4041</strain>
    </source>
</reference>